<evidence type="ECO:0000313" key="1">
    <source>
        <dbReference type="EMBL" id="MCD2422560.1"/>
    </source>
</evidence>
<evidence type="ECO:0000313" key="2">
    <source>
        <dbReference type="Proteomes" id="UP001199816"/>
    </source>
</evidence>
<dbReference type="EMBL" id="JAJNEC010000004">
    <property type="protein sequence ID" value="MCD2422560.1"/>
    <property type="molecule type" value="Genomic_DNA"/>
</dbReference>
<protein>
    <submittedName>
        <fullName evidence="1">Uncharacterized protein</fullName>
    </submittedName>
</protein>
<accession>A0ABS8PNX1</accession>
<organism evidence="1 2">
    <name type="scientific">Niabella pedocola</name>
    <dbReference type="NCBI Taxonomy" id="1752077"/>
    <lineage>
        <taxon>Bacteria</taxon>
        <taxon>Pseudomonadati</taxon>
        <taxon>Bacteroidota</taxon>
        <taxon>Chitinophagia</taxon>
        <taxon>Chitinophagales</taxon>
        <taxon>Chitinophagaceae</taxon>
        <taxon>Niabella</taxon>
    </lineage>
</organism>
<dbReference type="Proteomes" id="UP001199816">
    <property type="component" value="Unassembled WGS sequence"/>
</dbReference>
<comment type="caution">
    <text evidence="1">The sequence shown here is derived from an EMBL/GenBank/DDBJ whole genome shotgun (WGS) entry which is preliminary data.</text>
</comment>
<gene>
    <name evidence="1" type="ORF">LQ567_07275</name>
</gene>
<reference evidence="1 2" key="1">
    <citation type="submission" date="2021-11" db="EMBL/GenBank/DDBJ databases">
        <title>Genomic of Niabella pedocola.</title>
        <authorList>
            <person name="Wu T."/>
        </authorList>
    </citation>
    <scope>NUCLEOTIDE SEQUENCE [LARGE SCALE GENOMIC DNA]</scope>
    <source>
        <strain evidence="1 2">JCM 31011</strain>
    </source>
</reference>
<proteinExistence type="predicted"/>
<name>A0ABS8PNX1_9BACT</name>
<keyword evidence="2" id="KW-1185">Reference proteome</keyword>
<dbReference type="RefSeq" id="WP_231003663.1">
    <property type="nucleotide sequence ID" value="NZ_JAJNEC010000004.1"/>
</dbReference>
<sequence length="152" mass="17407">MQSTTFNRPLLKLFTLVVCCFIVSSFTTKLGLDSYEIYLNNKLLLKQSVNQPLSLRKLQLNKTGENDALRIYYRHCHTPNTGTGRSIAVKDEKGRLLKKWNFPNATGSDQGMTIPVKELQQLERTHLRQELSLCYTAQELSGEEALAFLHFK</sequence>